<evidence type="ECO:0000313" key="2">
    <source>
        <dbReference type="EMBL" id="KRV51280.1"/>
    </source>
</evidence>
<name>A0A0T6LZ88_WENVI</name>
<proteinExistence type="predicted"/>
<keyword evidence="1" id="KW-0812">Transmembrane</keyword>
<feature type="transmembrane region" description="Helical" evidence="1">
    <location>
        <begin position="6"/>
        <end position="29"/>
    </location>
</feature>
<accession>A0A0T6LZ88</accession>
<dbReference type="EMBL" id="LLZU01000001">
    <property type="protein sequence ID" value="KRV51280.1"/>
    <property type="molecule type" value="Genomic_DNA"/>
</dbReference>
<evidence type="ECO:0000313" key="3">
    <source>
        <dbReference type="Proteomes" id="UP000050867"/>
    </source>
</evidence>
<organism evidence="2 3">
    <name type="scientific">Wenjunlia vitaminophila</name>
    <name type="common">Streptomyces vitaminophilus</name>
    <dbReference type="NCBI Taxonomy" id="76728"/>
    <lineage>
        <taxon>Bacteria</taxon>
        <taxon>Bacillati</taxon>
        <taxon>Actinomycetota</taxon>
        <taxon>Actinomycetes</taxon>
        <taxon>Kitasatosporales</taxon>
        <taxon>Streptomycetaceae</taxon>
        <taxon>Wenjunlia</taxon>
    </lineage>
</organism>
<gene>
    <name evidence="2" type="ORF">AQ490_00460</name>
</gene>
<reference evidence="2 3" key="1">
    <citation type="submission" date="2015-10" db="EMBL/GenBank/DDBJ databases">
        <title>Draft genome sequence of pyrrolomycin-producing Streptomyces vitaminophilus.</title>
        <authorList>
            <person name="Graham D.E."/>
            <person name="Mahan K.M."/>
            <person name="Klingeman D.M."/>
            <person name="Hettich R.L."/>
            <person name="Parry R.J."/>
        </authorList>
    </citation>
    <scope>NUCLEOTIDE SEQUENCE [LARGE SCALE GENOMIC DNA]</scope>
    <source>
        <strain evidence="2 3">ATCC 31673</strain>
    </source>
</reference>
<keyword evidence="1" id="KW-0472">Membrane</keyword>
<keyword evidence="3" id="KW-1185">Reference proteome</keyword>
<protein>
    <recommendedName>
        <fullName evidence="4">Secreted protein</fullName>
    </recommendedName>
</protein>
<comment type="caution">
    <text evidence="2">The sequence shown here is derived from an EMBL/GenBank/DDBJ whole genome shotgun (WGS) entry which is preliminary data.</text>
</comment>
<dbReference type="AlphaFoldDB" id="A0A0T6LZ88"/>
<dbReference type="eggNOG" id="ENOG5033RJG">
    <property type="taxonomic scope" value="Bacteria"/>
</dbReference>
<evidence type="ECO:0000256" key="1">
    <source>
        <dbReference type="SAM" id="Phobius"/>
    </source>
</evidence>
<dbReference type="Proteomes" id="UP000050867">
    <property type="component" value="Unassembled WGS sequence"/>
</dbReference>
<keyword evidence="1" id="KW-1133">Transmembrane helix</keyword>
<dbReference type="RefSeq" id="WP_018383259.1">
    <property type="nucleotide sequence ID" value="NZ_LLZU01000001.1"/>
</dbReference>
<sequence>MDETVVQIVLGVAASVVSAALGWCARRVVAGRRLQRTQRFFGLSRGAECLLVINQHAGAGAQHDYVARYDVFALLELSALIKECQANAELVGHDVAQPGFGGRTEFCIGGPVSNRRSAAHISSLLPGVTVDTSPEPGPLRGAFAIGGETYAMRPGEVEYVLLARVTVGSSARPVFLASGQRAITNQAAVRYLVRHHRSLARRHGANGTFCLLLKVINSEAYGPDVVELVADVTREARTPAT</sequence>
<evidence type="ECO:0008006" key="4">
    <source>
        <dbReference type="Google" id="ProtNLM"/>
    </source>
</evidence>